<evidence type="ECO:0000313" key="1">
    <source>
        <dbReference type="EMBL" id="THJ37429.1"/>
    </source>
</evidence>
<dbReference type="AlphaFoldDB" id="A0A4S5BXQ0"/>
<protein>
    <submittedName>
        <fullName evidence="1">IS110 family transposase</fullName>
    </submittedName>
</protein>
<accession>A0A4S5BXQ0</accession>
<gene>
    <name evidence="1" type="ORF">E8Q35_22800</name>
</gene>
<feature type="non-terminal residue" evidence="1">
    <location>
        <position position="84"/>
    </location>
</feature>
<dbReference type="Proteomes" id="UP000309618">
    <property type="component" value="Unassembled WGS sequence"/>
</dbReference>
<sequence>PQDVRERLWKSKPADCAKGCARVRSLGTTELLHTLTTTLCLLAKRWLLLADEVEKLDAMLDALTHQHARRLREQFGVGPQTAAV</sequence>
<reference evidence="1 2" key="1">
    <citation type="submission" date="2019-04" db="EMBL/GenBank/DDBJ databases">
        <title>Comparative genomics of Aeromonas veronii strains pathogenic to fish.</title>
        <authorList>
            <person name="Cascarano M.C."/>
            <person name="Smyrli M."/>
            <person name="Katharios P."/>
        </authorList>
    </citation>
    <scope>NUCLEOTIDE SEQUENCE [LARGE SCALE GENOMIC DNA]</scope>
    <source>
        <strain evidence="1 2">XU1</strain>
    </source>
</reference>
<dbReference type="EMBL" id="SSUX01000081">
    <property type="protein sequence ID" value="THJ37429.1"/>
    <property type="molecule type" value="Genomic_DNA"/>
</dbReference>
<organism evidence="1 2">
    <name type="scientific">Aeromonas veronii</name>
    <dbReference type="NCBI Taxonomy" id="654"/>
    <lineage>
        <taxon>Bacteria</taxon>
        <taxon>Pseudomonadati</taxon>
        <taxon>Pseudomonadota</taxon>
        <taxon>Gammaproteobacteria</taxon>
        <taxon>Aeromonadales</taxon>
        <taxon>Aeromonadaceae</taxon>
        <taxon>Aeromonas</taxon>
    </lineage>
</organism>
<feature type="non-terminal residue" evidence="1">
    <location>
        <position position="1"/>
    </location>
</feature>
<proteinExistence type="predicted"/>
<evidence type="ECO:0000313" key="2">
    <source>
        <dbReference type="Proteomes" id="UP000309618"/>
    </source>
</evidence>
<comment type="caution">
    <text evidence="1">The sequence shown here is derived from an EMBL/GenBank/DDBJ whole genome shotgun (WGS) entry which is preliminary data.</text>
</comment>
<name>A0A4S5BXQ0_AERVE</name>